<protein>
    <submittedName>
        <fullName evidence="2">Uncharacterized protein</fullName>
    </submittedName>
</protein>
<reference evidence="2 3" key="1">
    <citation type="submission" date="2017-10" db="EMBL/GenBank/DDBJ databases">
        <title>Sedimentibacterium mangrovi gen. nov., sp. nov., a novel member of family Phyllobacteriacea isolated from mangrove sediment.</title>
        <authorList>
            <person name="Liao H."/>
            <person name="Tian Y."/>
        </authorList>
    </citation>
    <scope>NUCLEOTIDE SEQUENCE [LARGE SCALE GENOMIC DNA]</scope>
    <source>
        <strain evidence="2 3">X9-2-2</strain>
    </source>
</reference>
<name>A0A2G1QG83_9HYPH</name>
<dbReference type="EMBL" id="PDVP01000059">
    <property type="protein sequence ID" value="PHP64532.1"/>
    <property type="molecule type" value="Genomic_DNA"/>
</dbReference>
<keyword evidence="1" id="KW-0732">Signal</keyword>
<dbReference type="AlphaFoldDB" id="A0A2G1QG83"/>
<evidence type="ECO:0000313" key="2">
    <source>
        <dbReference type="EMBL" id="PHP64532.1"/>
    </source>
</evidence>
<gene>
    <name evidence="2" type="ORF">CSC94_23935</name>
</gene>
<dbReference type="Proteomes" id="UP000221168">
    <property type="component" value="Unassembled WGS sequence"/>
</dbReference>
<dbReference type="RefSeq" id="WP_099308861.1">
    <property type="nucleotide sequence ID" value="NZ_PDVP01000059.1"/>
</dbReference>
<feature type="signal peptide" evidence="1">
    <location>
        <begin position="1"/>
        <end position="28"/>
    </location>
</feature>
<organism evidence="2 3">
    <name type="scientific">Zhengella mangrovi</name>
    <dbReference type="NCBI Taxonomy" id="1982044"/>
    <lineage>
        <taxon>Bacteria</taxon>
        <taxon>Pseudomonadati</taxon>
        <taxon>Pseudomonadota</taxon>
        <taxon>Alphaproteobacteria</taxon>
        <taxon>Hyphomicrobiales</taxon>
        <taxon>Notoacmeibacteraceae</taxon>
        <taxon>Zhengella</taxon>
    </lineage>
</organism>
<feature type="chain" id="PRO_5013598764" evidence="1">
    <location>
        <begin position="29"/>
        <end position="120"/>
    </location>
</feature>
<proteinExistence type="predicted"/>
<evidence type="ECO:0000256" key="1">
    <source>
        <dbReference type="SAM" id="SignalP"/>
    </source>
</evidence>
<comment type="caution">
    <text evidence="2">The sequence shown here is derived from an EMBL/GenBank/DDBJ whole genome shotgun (WGS) entry which is preliminary data.</text>
</comment>
<accession>A0A2G1QG83</accession>
<sequence length="120" mass="12616">MTAIRRRLAIVAFAFASAMGAAALPAHATGGGHEVAPISAGAVAVAAVYHPNGGFYFLGNGQWQERGDNGATFNFFETARGQTTVMLTDPSRGVHIELNLAAGMIRYAGPGDARYRDLYT</sequence>
<dbReference type="OrthoDB" id="8457000at2"/>
<keyword evidence="3" id="KW-1185">Reference proteome</keyword>
<evidence type="ECO:0000313" key="3">
    <source>
        <dbReference type="Proteomes" id="UP000221168"/>
    </source>
</evidence>